<dbReference type="STRING" id="930992.A0A0C9ZZV3"/>
<dbReference type="Proteomes" id="UP000054485">
    <property type="component" value="Unassembled WGS sequence"/>
</dbReference>
<dbReference type="InterPro" id="IPR018485">
    <property type="entry name" value="FGGY_C"/>
</dbReference>
<dbReference type="InterPro" id="IPR043129">
    <property type="entry name" value="ATPase_NBD"/>
</dbReference>
<dbReference type="Gene3D" id="3.30.420.40">
    <property type="match status" value="1"/>
</dbReference>
<dbReference type="PANTHER" id="PTHR43435:SF4">
    <property type="entry name" value="FGGY CARBOHYDRATE KINASE DOMAIN-CONTAINING PROTEIN"/>
    <property type="match status" value="1"/>
</dbReference>
<sequence length="227" mass="24957">MCHAFSRTTATVGDSTLAGMELVRGPYKDAAFSGWWMHEGGQLSTGQLIDFIITTHSAYPELKERAKQEGKAIHIVLLDVLEKLRHEHSPIADPRMRGSVVDLELESFTADLARKHYLTLEAIVEALNTAGHHVTSLYMSGGQAKNVAMMQLFADTCNIPVVLSKSHSEAVVLGAAMLGRIAVEGVKVEMTPAGTLVASNALSKVKKLLDAKYKIFRETTDIQRRWR</sequence>
<dbReference type="OrthoDB" id="203824at2759"/>
<dbReference type="EMBL" id="KN835676">
    <property type="protein sequence ID" value="KIK35006.1"/>
    <property type="molecule type" value="Genomic_DNA"/>
</dbReference>
<evidence type="ECO:0000256" key="1">
    <source>
        <dbReference type="ARBA" id="ARBA00022679"/>
    </source>
</evidence>
<gene>
    <name evidence="4" type="ORF">CY34DRAFT_110062</name>
</gene>
<dbReference type="GO" id="GO:0019150">
    <property type="term" value="F:D-ribulokinase activity"/>
    <property type="evidence" value="ECO:0007669"/>
    <property type="project" value="TreeGrafter"/>
</dbReference>
<evidence type="ECO:0000256" key="2">
    <source>
        <dbReference type="ARBA" id="ARBA00022777"/>
    </source>
</evidence>
<name>A0A0C9ZZV3_9AGAM</name>
<feature type="domain" description="Carbohydrate kinase FGGY C-terminal" evidence="3">
    <location>
        <begin position="21"/>
        <end position="182"/>
    </location>
</feature>
<dbReference type="HOGENOM" id="CLU_009281_10_0_1"/>
<evidence type="ECO:0000313" key="5">
    <source>
        <dbReference type="Proteomes" id="UP000054485"/>
    </source>
</evidence>
<dbReference type="SUPFAM" id="SSF53067">
    <property type="entry name" value="Actin-like ATPase domain"/>
    <property type="match status" value="1"/>
</dbReference>
<dbReference type="AlphaFoldDB" id="A0A0C9ZZV3"/>
<keyword evidence="1" id="KW-0808">Transferase</keyword>
<organism evidence="4 5">
    <name type="scientific">Suillus luteus UH-Slu-Lm8-n1</name>
    <dbReference type="NCBI Taxonomy" id="930992"/>
    <lineage>
        <taxon>Eukaryota</taxon>
        <taxon>Fungi</taxon>
        <taxon>Dikarya</taxon>
        <taxon>Basidiomycota</taxon>
        <taxon>Agaricomycotina</taxon>
        <taxon>Agaricomycetes</taxon>
        <taxon>Agaricomycetidae</taxon>
        <taxon>Boletales</taxon>
        <taxon>Suillineae</taxon>
        <taxon>Suillaceae</taxon>
        <taxon>Suillus</taxon>
    </lineage>
</organism>
<dbReference type="Pfam" id="PF02782">
    <property type="entry name" value="FGGY_C"/>
    <property type="match status" value="1"/>
</dbReference>
<evidence type="ECO:0000259" key="3">
    <source>
        <dbReference type="Pfam" id="PF02782"/>
    </source>
</evidence>
<proteinExistence type="predicted"/>
<dbReference type="PANTHER" id="PTHR43435">
    <property type="entry name" value="RIBULOKINASE"/>
    <property type="match status" value="1"/>
</dbReference>
<protein>
    <recommendedName>
        <fullName evidence="3">Carbohydrate kinase FGGY C-terminal domain-containing protein</fullName>
    </recommendedName>
</protein>
<dbReference type="GO" id="GO:0005737">
    <property type="term" value="C:cytoplasm"/>
    <property type="evidence" value="ECO:0007669"/>
    <property type="project" value="TreeGrafter"/>
</dbReference>
<reference evidence="5" key="2">
    <citation type="submission" date="2015-01" db="EMBL/GenBank/DDBJ databases">
        <title>Evolutionary Origins and Diversification of the Mycorrhizal Mutualists.</title>
        <authorList>
            <consortium name="DOE Joint Genome Institute"/>
            <consortium name="Mycorrhizal Genomics Consortium"/>
            <person name="Kohler A."/>
            <person name="Kuo A."/>
            <person name="Nagy L.G."/>
            <person name="Floudas D."/>
            <person name="Copeland A."/>
            <person name="Barry K.W."/>
            <person name="Cichocki N."/>
            <person name="Veneault-Fourrey C."/>
            <person name="LaButti K."/>
            <person name="Lindquist E.A."/>
            <person name="Lipzen A."/>
            <person name="Lundell T."/>
            <person name="Morin E."/>
            <person name="Murat C."/>
            <person name="Riley R."/>
            <person name="Ohm R."/>
            <person name="Sun H."/>
            <person name="Tunlid A."/>
            <person name="Henrissat B."/>
            <person name="Grigoriev I.V."/>
            <person name="Hibbett D.S."/>
            <person name="Martin F."/>
        </authorList>
    </citation>
    <scope>NUCLEOTIDE SEQUENCE [LARGE SCALE GENOMIC DNA]</scope>
    <source>
        <strain evidence="5">UH-Slu-Lm8-n1</strain>
    </source>
</reference>
<evidence type="ECO:0000313" key="4">
    <source>
        <dbReference type="EMBL" id="KIK35006.1"/>
    </source>
</evidence>
<dbReference type="GO" id="GO:0019321">
    <property type="term" value="P:pentose metabolic process"/>
    <property type="evidence" value="ECO:0007669"/>
    <property type="project" value="TreeGrafter"/>
</dbReference>
<dbReference type="InParanoid" id="A0A0C9ZZV3"/>
<keyword evidence="2" id="KW-0418">Kinase</keyword>
<reference evidence="4 5" key="1">
    <citation type="submission" date="2014-04" db="EMBL/GenBank/DDBJ databases">
        <authorList>
            <consortium name="DOE Joint Genome Institute"/>
            <person name="Kuo A."/>
            <person name="Ruytinx J."/>
            <person name="Rineau F."/>
            <person name="Colpaert J."/>
            <person name="Kohler A."/>
            <person name="Nagy L.G."/>
            <person name="Floudas D."/>
            <person name="Copeland A."/>
            <person name="Barry K.W."/>
            <person name="Cichocki N."/>
            <person name="Veneault-Fourrey C."/>
            <person name="LaButti K."/>
            <person name="Lindquist E.A."/>
            <person name="Lipzen A."/>
            <person name="Lundell T."/>
            <person name="Morin E."/>
            <person name="Murat C."/>
            <person name="Sun H."/>
            <person name="Tunlid A."/>
            <person name="Henrissat B."/>
            <person name="Grigoriev I.V."/>
            <person name="Hibbett D.S."/>
            <person name="Martin F."/>
            <person name="Nordberg H.P."/>
            <person name="Cantor M.N."/>
            <person name="Hua S.X."/>
        </authorList>
    </citation>
    <scope>NUCLEOTIDE SEQUENCE [LARGE SCALE GENOMIC DNA]</scope>
    <source>
        <strain evidence="4 5">UH-Slu-Lm8-n1</strain>
    </source>
</reference>
<keyword evidence="5" id="KW-1185">Reference proteome</keyword>
<accession>A0A0C9ZZV3</accession>